<name>A0ABR2WFM6_9FUNG</name>
<keyword evidence="3" id="KW-1185">Reference proteome</keyword>
<dbReference type="EMBL" id="JASJQH010002300">
    <property type="protein sequence ID" value="KAK9760299.1"/>
    <property type="molecule type" value="Genomic_DNA"/>
</dbReference>
<accession>A0ABR2WFM6</accession>
<comment type="caution">
    <text evidence="2">The sequence shown here is derived from an EMBL/GenBank/DDBJ whole genome shotgun (WGS) entry which is preliminary data.</text>
</comment>
<proteinExistence type="predicted"/>
<evidence type="ECO:0000313" key="3">
    <source>
        <dbReference type="Proteomes" id="UP001479436"/>
    </source>
</evidence>
<dbReference type="Proteomes" id="UP001479436">
    <property type="component" value="Unassembled WGS sequence"/>
</dbReference>
<feature type="compositionally biased region" description="Polar residues" evidence="1">
    <location>
        <begin position="85"/>
        <end position="99"/>
    </location>
</feature>
<gene>
    <name evidence="2" type="ORF">K7432_015829</name>
</gene>
<reference evidence="2 3" key="1">
    <citation type="submission" date="2023-04" db="EMBL/GenBank/DDBJ databases">
        <title>Genome of Basidiobolus ranarum AG-B5.</title>
        <authorList>
            <person name="Stajich J.E."/>
            <person name="Carter-House D."/>
            <person name="Gryganskyi A."/>
        </authorList>
    </citation>
    <scope>NUCLEOTIDE SEQUENCE [LARGE SCALE GENOMIC DNA]</scope>
    <source>
        <strain evidence="2 3">AG-B5</strain>
    </source>
</reference>
<evidence type="ECO:0000313" key="2">
    <source>
        <dbReference type="EMBL" id="KAK9760299.1"/>
    </source>
</evidence>
<organism evidence="2 3">
    <name type="scientific">Basidiobolus ranarum</name>
    <dbReference type="NCBI Taxonomy" id="34480"/>
    <lineage>
        <taxon>Eukaryota</taxon>
        <taxon>Fungi</taxon>
        <taxon>Fungi incertae sedis</taxon>
        <taxon>Zoopagomycota</taxon>
        <taxon>Entomophthoromycotina</taxon>
        <taxon>Basidiobolomycetes</taxon>
        <taxon>Basidiobolales</taxon>
        <taxon>Basidiobolaceae</taxon>
        <taxon>Basidiobolus</taxon>
    </lineage>
</organism>
<evidence type="ECO:0000256" key="1">
    <source>
        <dbReference type="SAM" id="MobiDB-lite"/>
    </source>
</evidence>
<protein>
    <submittedName>
        <fullName evidence="2">Uncharacterized protein</fullName>
    </submittedName>
</protein>
<sequence>MPELSADLNKLAEYHYKRKARQHRKLRKKVMHGMGLSDDTEGDANWAMPEMEQFLQSNQLPVSSDDMLDFMYPWQDSSDDENSIVGTFSSMGISSTSGRKSPRYKPKIKEPKVPYPHMTKTPILVKPFTSLVQERLIN</sequence>
<feature type="region of interest" description="Disordered" evidence="1">
    <location>
        <begin position="85"/>
        <end position="116"/>
    </location>
</feature>